<dbReference type="Proteomes" id="UP000008912">
    <property type="component" value="Unassembled WGS sequence"/>
</dbReference>
<evidence type="ECO:0000313" key="5">
    <source>
        <dbReference type="Proteomes" id="UP000008912"/>
    </source>
</evidence>
<dbReference type="GO" id="GO:0001222">
    <property type="term" value="F:transcription corepressor binding"/>
    <property type="evidence" value="ECO:0007669"/>
    <property type="project" value="TreeGrafter"/>
</dbReference>
<dbReference type="InterPro" id="IPR022728">
    <property type="entry name" value="Period_circadian-like_C"/>
</dbReference>
<evidence type="ECO:0000259" key="3">
    <source>
        <dbReference type="Pfam" id="PF12114"/>
    </source>
</evidence>
<proteinExistence type="predicted"/>
<name>A0A7N5JLT2_AILME</name>
<dbReference type="GO" id="GO:0000976">
    <property type="term" value="F:transcription cis-regulatory region binding"/>
    <property type="evidence" value="ECO:0007669"/>
    <property type="project" value="TreeGrafter"/>
</dbReference>
<dbReference type="AlphaFoldDB" id="A0A7N5JLT2"/>
<dbReference type="GO" id="GO:0005737">
    <property type="term" value="C:cytoplasm"/>
    <property type="evidence" value="ECO:0007669"/>
    <property type="project" value="TreeGrafter"/>
</dbReference>
<dbReference type="InParanoid" id="A0A7N5JLT2"/>
<dbReference type="GO" id="GO:0043153">
    <property type="term" value="P:entrainment of circadian clock by photoperiod"/>
    <property type="evidence" value="ECO:0007669"/>
    <property type="project" value="TreeGrafter"/>
</dbReference>
<evidence type="ECO:0000256" key="1">
    <source>
        <dbReference type="ARBA" id="ARBA00004123"/>
    </source>
</evidence>
<dbReference type="GeneTree" id="ENSGT00940000160817"/>
<dbReference type="GO" id="GO:0005634">
    <property type="term" value="C:nucleus"/>
    <property type="evidence" value="ECO:0007669"/>
    <property type="project" value="UniProtKB-SubCell"/>
</dbReference>
<organism evidence="4 5">
    <name type="scientific">Ailuropoda melanoleuca</name>
    <name type="common">Giant panda</name>
    <dbReference type="NCBI Taxonomy" id="9646"/>
    <lineage>
        <taxon>Eukaryota</taxon>
        <taxon>Metazoa</taxon>
        <taxon>Chordata</taxon>
        <taxon>Craniata</taxon>
        <taxon>Vertebrata</taxon>
        <taxon>Euteleostomi</taxon>
        <taxon>Mammalia</taxon>
        <taxon>Eutheria</taxon>
        <taxon>Laurasiatheria</taxon>
        <taxon>Carnivora</taxon>
        <taxon>Caniformia</taxon>
        <taxon>Ursidae</taxon>
        <taxon>Ailuropoda</taxon>
    </lineage>
</organism>
<dbReference type="PANTHER" id="PTHR11269:SF13">
    <property type="entry name" value="PERIOD CIRCADIAN PROTEIN HOMOLOG 3"/>
    <property type="match status" value="1"/>
</dbReference>
<reference evidence="4" key="3">
    <citation type="submission" date="2025-09" db="UniProtKB">
        <authorList>
            <consortium name="Ensembl"/>
        </authorList>
    </citation>
    <scope>IDENTIFICATION</scope>
</reference>
<dbReference type="PANTHER" id="PTHR11269">
    <property type="entry name" value="PERIOD CIRCADIAN PROTEIN"/>
    <property type="match status" value="1"/>
</dbReference>
<protein>
    <recommendedName>
        <fullName evidence="3">Period circadian-like C-terminal domain-containing protein</fullName>
    </recommendedName>
</protein>
<dbReference type="GO" id="GO:0000122">
    <property type="term" value="P:negative regulation of transcription by RNA polymerase II"/>
    <property type="evidence" value="ECO:0007669"/>
    <property type="project" value="TreeGrafter"/>
</dbReference>
<dbReference type="InterPro" id="IPR050760">
    <property type="entry name" value="Period_circadian_regulator"/>
</dbReference>
<dbReference type="Pfam" id="PF12114">
    <property type="entry name" value="Period_C"/>
    <property type="match status" value="1"/>
</dbReference>
<keyword evidence="5" id="KW-1185">Reference proteome</keyword>
<comment type="subcellular location">
    <subcellularLocation>
        <location evidence="1">Nucleus</location>
    </subcellularLocation>
</comment>
<dbReference type="GO" id="GO:0032922">
    <property type="term" value="P:circadian regulation of gene expression"/>
    <property type="evidence" value="ECO:0007669"/>
    <property type="project" value="TreeGrafter"/>
</dbReference>
<dbReference type="Ensembl" id="ENSAMET00000027445.1">
    <property type="protein sequence ID" value="ENSAMEP00000027325.1"/>
    <property type="gene ID" value="ENSAMEG00000030567.1"/>
</dbReference>
<evidence type="ECO:0000313" key="4">
    <source>
        <dbReference type="Ensembl" id="ENSAMEP00000027325.1"/>
    </source>
</evidence>
<keyword evidence="2" id="KW-0539">Nucleus</keyword>
<reference evidence="4 5" key="1">
    <citation type="journal article" date="2010" name="Nature">
        <title>The sequence and de novo assembly of the giant panda genome.</title>
        <authorList>
            <person name="Li R."/>
            <person name="Fan W."/>
            <person name="Tian G."/>
            <person name="Zhu H."/>
            <person name="He L."/>
            <person name="Cai J."/>
            <person name="Huang Q."/>
            <person name="Cai Q."/>
            <person name="Li B."/>
            <person name="Bai Y."/>
            <person name="Zhang Z."/>
            <person name="Zhang Y."/>
            <person name="Wang W."/>
            <person name="Li J."/>
            <person name="Wei F."/>
            <person name="Li H."/>
            <person name="Jian M."/>
            <person name="Li J."/>
            <person name="Zhang Z."/>
            <person name="Nielsen R."/>
            <person name="Li D."/>
            <person name="Gu W."/>
            <person name="Yang Z."/>
            <person name="Xuan Z."/>
            <person name="Ryder O.A."/>
            <person name="Leung F.C."/>
            <person name="Zhou Y."/>
            <person name="Cao J."/>
            <person name="Sun X."/>
            <person name="Fu Y."/>
            <person name="Fang X."/>
            <person name="Guo X."/>
            <person name="Wang B."/>
            <person name="Hou R."/>
            <person name="Shen F."/>
            <person name="Mu B."/>
            <person name="Ni P."/>
            <person name="Lin R."/>
            <person name="Qian W."/>
            <person name="Wang G."/>
            <person name="Yu C."/>
            <person name="Nie W."/>
            <person name="Wang J."/>
            <person name="Wu Z."/>
            <person name="Liang H."/>
            <person name="Min J."/>
            <person name="Wu Q."/>
            <person name="Cheng S."/>
            <person name="Ruan J."/>
            <person name="Wang M."/>
            <person name="Shi Z."/>
            <person name="Wen M."/>
            <person name="Liu B."/>
            <person name="Ren X."/>
            <person name="Zheng H."/>
            <person name="Dong D."/>
            <person name="Cook K."/>
            <person name="Shan G."/>
            <person name="Zhang H."/>
            <person name="Kosiol C."/>
            <person name="Xie X."/>
            <person name="Lu Z."/>
            <person name="Zheng H."/>
            <person name="Li Y."/>
            <person name="Steiner C.C."/>
            <person name="Lam T.T."/>
            <person name="Lin S."/>
            <person name="Zhang Q."/>
            <person name="Li G."/>
            <person name="Tian J."/>
            <person name="Gong T."/>
            <person name="Liu H."/>
            <person name="Zhang D."/>
            <person name="Fang L."/>
            <person name="Ye C."/>
            <person name="Zhang J."/>
            <person name="Hu W."/>
            <person name="Xu A."/>
            <person name="Ren Y."/>
            <person name="Zhang G."/>
            <person name="Bruford M.W."/>
            <person name="Li Q."/>
            <person name="Ma L."/>
            <person name="Guo Y."/>
            <person name="An N."/>
            <person name="Hu Y."/>
            <person name="Zheng Y."/>
            <person name="Shi Y."/>
            <person name="Li Z."/>
            <person name="Liu Q."/>
            <person name="Chen Y."/>
            <person name="Zhao J."/>
            <person name="Qu N."/>
            <person name="Zhao S."/>
            <person name="Tian F."/>
            <person name="Wang X."/>
            <person name="Wang H."/>
            <person name="Xu L."/>
            <person name="Liu X."/>
            <person name="Vinar T."/>
            <person name="Wang Y."/>
            <person name="Lam T.W."/>
            <person name="Yiu S.M."/>
            <person name="Liu S."/>
            <person name="Zhang H."/>
            <person name="Li D."/>
            <person name="Huang Y."/>
            <person name="Wang X."/>
            <person name="Yang G."/>
            <person name="Jiang Z."/>
            <person name="Wang J."/>
            <person name="Qin N."/>
            <person name="Li L."/>
            <person name="Li J."/>
            <person name="Bolund L."/>
            <person name="Kristiansen K."/>
            <person name="Wong G.K."/>
            <person name="Olson M."/>
            <person name="Zhang X."/>
            <person name="Li S."/>
            <person name="Yang H."/>
            <person name="Wang J."/>
            <person name="Wang J."/>
        </authorList>
    </citation>
    <scope>NUCLEOTIDE SEQUENCE [LARGE SCALE GENOMIC DNA]</scope>
</reference>
<sequence length="254" mass="28943">MKWLRNTQTLQYARRLPLWLGAVGGGSGRGPWGYRGGGRKAIWSQMCMGVSPLTTHSAEAAVDEAVRVFVCSWVTPFTSRFLLMKLCMIPNRCIFNVSPSNGPCWFSDTDLKYPHHTDTKCNALRCTTTKHPQTRWARPFIASSFDCGAVLLESRWIKEFSPRHTPQGVSFLKQMKGRSDSRIYMASSDYSPEITSHRQQSQDVHKKEAFPSLAEESMWRMIKQTPECILMTYQVPERVTEAVLREDLEKLAGM</sequence>
<reference evidence="4" key="2">
    <citation type="submission" date="2025-08" db="UniProtKB">
        <authorList>
            <consortium name="Ensembl"/>
        </authorList>
    </citation>
    <scope>IDENTIFICATION</scope>
</reference>
<feature type="domain" description="Period circadian-like C-terminal" evidence="3">
    <location>
        <begin position="179"/>
        <end position="253"/>
    </location>
</feature>
<accession>A0A7N5JLT2</accession>
<evidence type="ECO:0000256" key="2">
    <source>
        <dbReference type="ARBA" id="ARBA00023242"/>
    </source>
</evidence>